<feature type="region of interest" description="Disordered" evidence="1">
    <location>
        <begin position="1"/>
        <end position="194"/>
    </location>
</feature>
<reference evidence="3" key="4">
    <citation type="journal article" date="2015" name="G3 (Bethesda)">
        <title>Genome sequences of three phytopathogenic species of the Magnaporthaceae family of fungi.</title>
        <authorList>
            <person name="Okagaki L.H."/>
            <person name="Nunes C.C."/>
            <person name="Sailsbery J."/>
            <person name="Clay B."/>
            <person name="Brown D."/>
            <person name="John T."/>
            <person name="Oh Y."/>
            <person name="Young N."/>
            <person name="Fitzgerald M."/>
            <person name="Haas B.J."/>
            <person name="Zeng Q."/>
            <person name="Young S."/>
            <person name="Adiconis X."/>
            <person name="Fan L."/>
            <person name="Levin J.Z."/>
            <person name="Mitchell T.K."/>
            <person name="Okubara P.A."/>
            <person name="Farman M.L."/>
            <person name="Kohn L.M."/>
            <person name="Birren B."/>
            <person name="Ma L.-J."/>
            <person name="Dean R.A."/>
        </authorList>
    </citation>
    <scope>NUCLEOTIDE SEQUENCE</scope>
    <source>
        <strain evidence="3">ATCC 64411 / 73-15</strain>
    </source>
</reference>
<reference evidence="2" key="1">
    <citation type="submission" date="2010-05" db="EMBL/GenBank/DDBJ databases">
        <title>The Genome Sequence of Magnaporthe poae strain ATCC 64411.</title>
        <authorList>
            <consortium name="The Broad Institute Genome Sequencing Platform"/>
            <consortium name="Broad Institute Genome Sequencing Center for Infectious Disease"/>
            <person name="Ma L.-J."/>
            <person name="Dead R."/>
            <person name="Young S."/>
            <person name="Zeng Q."/>
            <person name="Koehrsen M."/>
            <person name="Alvarado L."/>
            <person name="Berlin A."/>
            <person name="Chapman S.B."/>
            <person name="Chen Z."/>
            <person name="Freedman E."/>
            <person name="Gellesch M."/>
            <person name="Goldberg J."/>
            <person name="Griggs A."/>
            <person name="Gujja S."/>
            <person name="Heilman E.R."/>
            <person name="Heiman D."/>
            <person name="Hepburn T."/>
            <person name="Howarth C."/>
            <person name="Jen D."/>
            <person name="Larson L."/>
            <person name="Mehta T."/>
            <person name="Neiman D."/>
            <person name="Pearson M."/>
            <person name="Roberts A."/>
            <person name="Saif S."/>
            <person name="Shea T."/>
            <person name="Shenoy N."/>
            <person name="Sisk P."/>
            <person name="Stolte C."/>
            <person name="Sykes S."/>
            <person name="Walk T."/>
            <person name="White J."/>
            <person name="Yandava C."/>
            <person name="Haas B."/>
            <person name="Nusbaum C."/>
            <person name="Birren B."/>
        </authorList>
    </citation>
    <scope>NUCLEOTIDE SEQUENCE</scope>
    <source>
        <strain evidence="2">ATCC 64411</strain>
    </source>
</reference>
<accession>A0A0C4E6N7</accession>
<feature type="compositionally biased region" description="Polar residues" evidence="1">
    <location>
        <begin position="117"/>
        <end position="133"/>
    </location>
</feature>
<dbReference type="EnsemblFungi" id="MAPG_08181T0">
    <property type="protein sequence ID" value="MAPG_08181T0"/>
    <property type="gene ID" value="MAPG_08181"/>
</dbReference>
<gene>
    <name evidence="2" type="ORF">MAPG_08181</name>
</gene>
<proteinExistence type="predicted"/>
<dbReference type="STRING" id="644358.A0A0C4E6N7"/>
<dbReference type="AlphaFoldDB" id="A0A0C4E6N7"/>
<name>A0A0C4E6N7_MAGP6</name>
<evidence type="ECO:0000313" key="4">
    <source>
        <dbReference type="Proteomes" id="UP000011715"/>
    </source>
</evidence>
<sequence>MHGILNPSSSTPQGQTGAQMDLYPRPGPGESSGPPSAGAAPGPGLQGQPPYAEPDSGQRGTISFPPKAVPSPYPSPLTIPSSTPRPLPDSQLLSYTAYGQHNPSFPSLGRPGVVRGTGQQRQSTSFSRVSSPFQHAPFPPRQIPPLSSIQTPWPAPPIGPTSSPDDDGDGNDAIGPNRNRARMGGPPRLPMQGR</sequence>
<protein>
    <submittedName>
        <fullName evidence="2 3">Uncharacterized protein</fullName>
    </submittedName>
</protein>
<evidence type="ECO:0000313" key="2">
    <source>
        <dbReference type="EMBL" id="KLU89207.1"/>
    </source>
</evidence>
<feature type="compositionally biased region" description="Pro residues" evidence="1">
    <location>
        <begin position="67"/>
        <end position="87"/>
    </location>
</feature>
<dbReference type="EMBL" id="GL876972">
    <property type="protein sequence ID" value="KLU89207.1"/>
    <property type="molecule type" value="Genomic_DNA"/>
</dbReference>
<dbReference type="EMBL" id="ADBL01001975">
    <property type="status" value="NOT_ANNOTATED_CDS"/>
    <property type="molecule type" value="Genomic_DNA"/>
</dbReference>
<feature type="compositionally biased region" description="Polar residues" evidence="1">
    <location>
        <begin position="91"/>
        <end position="105"/>
    </location>
</feature>
<reference evidence="3" key="5">
    <citation type="submission" date="2015-06" db="UniProtKB">
        <authorList>
            <consortium name="EnsemblFungi"/>
        </authorList>
    </citation>
    <scope>IDENTIFICATION</scope>
    <source>
        <strain evidence="3">ATCC 64411</strain>
    </source>
</reference>
<feature type="compositionally biased region" description="Low complexity" evidence="1">
    <location>
        <begin position="28"/>
        <end position="50"/>
    </location>
</feature>
<keyword evidence="4" id="KW-1185">Reference proteome</keyword>
<dbReference type="VEuPathDB" id="FungiDB:MAPG_08181"/>
<evidence type="ECO:0000313" key="3">
    <source>
        <dbReference type="EnsemblFungi" id="MAPG_08181T0"/>
    </source>
</evidence>
<dbReference type="Proteomes" id="UP000011715">
    <property type="component" value="Unassembled WGS sequence"/>
</dbReference>
<evidence type="ECO:0000256" key="1">
    <source>
        <dbReference type="SAM" id="MobiDB-lite"/>
    </source>
</evidence>
<reference evidence="2" key="3">
    <citation type="submission" date="2011-03" db="EMBL/GenBank/DDBJ databases">
        <title>Annotation of Magnaporthe poae ATCC 64411.</title>
        <authorList>
            <person name="Ma L.-J."/>
            <person name="Dead R."/>
            <person name="Young S.K."/>
            <person name="Zeng Q."/>
            <person name="Gargeya S."/>
            <person name="Fitzgerald M."/>
            <person name="Haas B."/>
            <person name="Abouelleil A."/>
            <person name="Alvarado L."/>
            <person name="Arachchi H.M."/>
            <person name="Berlin A."/>
            <person name="Brown A."/>
            <person name="Chapman S.B."/>
            <person name="Chen Z."/>
            <person name="Dunbar C."/>
            <person name="Freedman E."/>
            <person name="Gearin G."/>
            <person name="Gellesch M."/>
            <person name="Goldberg J."/>
            <person name="Griggs A."/>
            <person name="Gujja S."/>
            <person name="Heiman D."/>
            <person name="Howarth C."/>
            <person name="Larson L."/>
            <person name="Lui A."/>
            <person name="MacDonald P.J.P."/>
            <person name="Mehta T."/>
            <person name="Montmayeur A."/>
            <person name="Murphy C."/>
            <person name="Neiman D."/>
            <person name="Pearson M."/>
            <person name="Priest M."/>
            <person name="Roberts A."/>
            <person name="Saif S."/>
            <person name="Shea T."/>
            <person name="Shenoy N."/>
            <person name="Sisk P."/>
            <person name="Stolte C."/>
            <person name="Sykes S."/>
            <person name="Yandava C."/>
            <person name="Wortman J."/>
            <person name="Nusbaum C."/>
            <person name="Birren B."/>
        </authorList>
    </citation>
    <scope>NUCLEOTIDE SEQUENCE</scope>
    <source>
        <strain evidence="2">ATCC 64411</strain>
    </source>
</reference>
<feature type="compositionally biased region" description="Polar residues" evidence="1">
    <location>
        <begin position="1"/>
        <end position="18"/>
    </location>
</feature>
<organism evidence="3 4">
    <name type="scientific">Magnaporthiopsis poae (strain ATCC 64411 / 73-15)</name>
    <name type="common">Kentucky bluegrass fungus</name>
    <name type="synonym">Magnaporthe poae</name>
    <dbReference type="NCBI Taxonomy" id="644358"/>
    <lineage>
        <taxon>Eukaryota</taxon>
        <taxon>Fungi</taxon>
        <taxon>Dikarya</taxon>
        <taxon>Ascomycota</taxon>
        <taxon>Pezizomycotina</taxon>
        <taxon>Sordariomycetes</taxon>
        <taxon>Sordariomycetidae</taxon>
        <taxon>Magnaporthales</taxon>
        <taxon>Magnaporthaceae</taxon>
        <taxon>Magnaporthiopsis</taxon>
    </lineage>
</organism>
<reference evidence="4" key="2">
    <citation type="submission" date="2010-05" db="EMBL/GenBank/DDBJ databases">
        <title>The genome sequence of Magnaporthe poae strain ATCC 64411.</title>
        <authorList>
            <person name="Ma L.-J."/>
            <person name="Dead R."/>
            <person name="Young S."/>
            <person name="Zeng Q."/>
            <person name="Koehrsen M."/>
            <person name="Alvarado L."/>
            <person name="Berlin A."/>
            <person name="Chapman S.B."/>
            <person name="Chen Z."/>
            <person name="Freedman E."/>
            <person name="Gellesch M."/>
            <person name="Goldberg J."/>
            <person name="Griggs A."/>
            <person name="Gujja S."/>
            <person name="Heilman E.R."/>
            <person name="Heiman D."/>
            <person name="Hepburn T."/>
            <person name="Howarth C."/>
            <person name="Jen D."/>
            <person name="Larson L."/>
            <person name="Mehta T."/>
            <person name="Neiman D."/>
            <person name="Pearson M."/>
            <person name="Roberts A."/>
            <person name="Saif S."/>
            <person name="Shea T."/>
            <person name="Shenoy N."/>
            <person name="Sisk P."/>
            <person name="Stolte C."/>
            <person name="Sykes S."/>
            <person name="Walk T."/>
            <person name="White J."/>
            <person name="Yandava C."/>
            <person name="Haas B."/>
            <person name="Nusbaum C."/>
            <person name="Birren B."/>
        </authorList>
    </citation>
    <scope>NUCLEOTIDE SEQUENCE [LARGE SCALE GENOMIC DNA]</scope>
    <source>
        <strain evidence="4">ATCC 64411 / 73-15</strain>
    </source>
</reference>